<evidence type="ECO:0000313" key="2">
    <source>
        <dbReference type="Proteomes" id="UP001516400"/>
    </source>
</evidence>
<evidence type="ECO:0000313" key="1">
    <source>
        <dbReference type="EMBL" id="KAL3288479.1"/>
    </source>
</evidence>
<name>A0ABD2PC38_9CUCU</name>
<organism evidence="1 2">
    <name type="scientific">Cryptolaemus montrouzieri</name>
    <dbReference type="NCBI Taxonomy" id="559131"/>
    <lineage>
        <taxon>Eukaryota</taxon>
        <taxon>Metazoa</taxon>
        <taxon>Ecdysozoa</taxon>
        <taxon>Arthropoda</taxon>
        <taxon>Hexapoda</taxon>
        <taxon>Insecta</taxon>
        <taxon>Pterygota</taxon>
        <taxon>Neoptera</taxon>
        <taxon>Endopterygota</taxon>
        <taxon>Coleoptera</taxon>
        <taxon>Polyphaga</taxon>
        <taxon>Cucujiformia</taxon>
        <taxon>Coccinelloidea</taxon>
        <taxon>Coccinellidae</taxon>
        <taxon>Scymninae</taxon>
        <taxon>Scymnini</taxon>
        <taxon>Cryptolaemus</taxon>
    </lineage>
</organism>
<protein>
    <submittedName>
        <fullName evidence="1">Uncharacterized protein</fullName>
    </submittedName>
</protein>
<dbReference type="AlphaFoldDB" id="A0ABD2PC38"/>
<reference evidence="1 2" key="1">
    <citation type="journal article" date="2021" name="BMC Biol.">
        <title>Horizontally acquired antibacterial genes associated with adaptive radiation of ladybird beetles.</title>
        <authorList>
            <person name="Li H.S."/>
            <person name="Tang X.F."/>
            <person name="Huang Y.H."/>
            <person name="Xu Z.Y."/>
            <person name="Chen M.L."/>
            <person name="Du X.Y."/>
            <person name="Qiu B.Y."/>
            <person name="Chen P.T."/>
            <person name="Zhang W."/>
            <person name="Slipinski A."/>
            <person name="Escalona H.E."/>
            <person name="Waterhouse R.M."/>
            <person name="Zwick A."/>
            <person name="Pang H."/>
        </authorList>
    </citation>
    <scope>NUCLEOTIDE SEQUENCE [LARGE SCALE GENOMIC DNA]</scope>
    <source>
        <strain evidence="1">SYSU2018</strain>
    </source>
</reference>
<sequence>MCYDGEVLKSGCRASASVLLSDADVELIVAELSKVFQLQFDKFENKMRTECFAAITALTNKFAELSSQHGKHVGFKVGNKPRPIKIITSCPEVGADVLRECKKPDNTNYLLYREREYMARLEQELAGRTEQGESVVIRHVNGQTRIVSRKH</sequence>
<dbReference type="Proteomes" id="UP001516400">
    <property type="component" value="Unassembled WGS sequence"/>
</dbReference>
<accession>A0ABD2PC38</accession>
<proteinExistence type="predicted"/>
<gene>
    <name evidence="1" type="ORF">HHI36_002922</name>
</gene>
<comment type="caution">
    <text evidence="1">The sequence shown here is derived from an EMBL/GenBank/DDBJ whole genome shotgun (WGS) entry which is preliminary data.</text>
</comment>
<keyword evidence="2" id="KW-1185">Reference proteome</keyword>
<dbReference type="EMBL" id="JABFTP020000185">
    <property type="protein sequence ID" value="KAL3288479.1"/>
    <property type="molecule type" value="Genomic_DNA"/>
</dbReference>